<dbReference type="OrthoDB" id="529367at2759"/>
<name>A0A319DAC8_9EURO</name>
<dbReference type="EMBL" id="KZ826136">
    <property type="protein sequence ID" value="PYH88023.1"/>
    <property type="molecule type" value="Genomic_DNA"/>
</dbReference>
<dbReference type="GO" id="GO:0038023">
    <property type="term" value="F:signaling receptor activity"/>
    <property type="evidence" value="ECO:0007669"/>
    <property type="project" value="TreeGrafter"/>
</dbReference>
<evidence type="ECO:0000256" key="4">
    <source>
        <dbReference type="ARBA" id="ARBA00022989"/>
    </source>
</evidence>
<feature type="transmembrane region" description="Helical" evidence="8">
    <location>
        <begin position="203"/>
        <end position="229"/>
    </location>
</feature>
<evidence type="ECO:0000256" key="5">
    <source>
        <dbReference type="ARBA" id="ARBA00023136"/>
    </source>
</evidence>
<feature type="transmembrane region" description="Helical" evidence="8">
    <location>
        <begin position="277"/>
        <end position="297"/>
    </location>
</feature>
<evidence type="ECO:0000313" key="9">
    <source>
        <dbReference type="EMBL" id="PYH88023.1"/>
    </source>
</evidence>
<keyword evidence="6" id="KW-0862">Zinc</keyword>
<comment type="subcellular location">
    <subcellularLocation>
        <location evidence="1">Membrane</location>
        <topology evidence="1">Multi-pass membrane protein</topology>
    </subcellularLocation>
</comment>
<dbReference type="Proteomes" id="UP000247810">
    <property type="component" value="Unassembled WGS sequence"/>
</dbReference>
<evidence type="ECO:0000256" key="6">
    <source>
        <dbReference type="PIRSR" id="PIRSR604254-1"/>
    </source>
</evidence>
<sequence>MSGIGERPKKPSYDWRGDGPSRTDPWPRHRKRSPGAAASSRRLLPYHELPEWYRDNQFIHHGYRPVSHSIRACLASWRYLHNETFNIYSHLVPALLFLLAAGAFNRSLQARYPDATGSDHAVFAFFLLTAVIALGMSATYHTLINHSHRVCDLSLRFDLIGIVIRTLGDFVSGIYMGFYCESTLKRTYWAMLNHRFQGRRWRTLRACVFVATGLSGFAPLIHGIVLFGFPQTMKRSGMPCYLGEGLLLILGAILYTTRIPESLWPGRFDLFGSSHQIFHITVVLGTTIHLMGILSAFDYHYRQGTCRLS</sequence>
<protein>
    <submittedName>
        <fullName evidence="9">Hemolysin-III channel protein Izh2</fullName>
    </submittedName>
</protein>
<feature type="binding site" evidence="6">
    <location>
        <position position="279"/>
    </location>
    <ligand>
        <name>Zn(2+)</name>
        <dbReference type="ChEBI" id="CHEBI:29105"/>
    </ligand>
</feature>
<feature type="transmembrane region" description="Helical" evidence="8">
    <location>
        <begin position="241"/>
        <end position="257"/>
    </location>
</feature>
<organism evidence="9 10">
    <name type="scientific">Aspergillus ellipticus CBS 707.79</name>
    <dbReference type="NCBI Taxonomy" id="1448320"/>
    <lineage>
        <taxon>Eukaryota</taxon>
        <taxon>Fungi</taxon>
        <taxon>Dikarya</taxon>
        <taxon>Ascomycota</taxon>
        <taxon>Pezizomycotina</taxon>
        <taxon>Eurotiomycetes</taxon>
        <taxon>Eurotiomycetidae</taxon>
        <taxon>Eurotiales</taxon>
        <taxon>Aspergillaceae</taxon>
        <taxon>Aspergillus</taxon>
        <taxon>Aspergillus subgen. Circumdati</taxon>
    </lineage>
</organism>
<feature type="binding site" evidence="6">
    <location>
        <position position="275"/>
    </location>
    <ligand>
        <name>Zn(2+)</name>
        <dbReference type="ChEBI" id="CHEBI:29105"/>
    </ligand>
</feature>
<evidence type="ECO:0000256" key="7">
    <source>
        <dbReference type="SAM" id="MobiDB-lite"/>
    </source>
</evidence>
<dbReference type="AlphaFoldDB" id="A0A319DAC8"/>
<keyword evidence="3 8" id="KW-0812">Transmembrane</keyword>
<feature type="transmembrane region" description="Helical" evidence="8">
    <location>
        <begin position="155"/>
        <end position="178"/>
    </location>
</feature>
<evidence type="ECO:0000313" key="10">
    <source>
        <dbReference type="Proteomes" id="UP000247810"/>
    </source>
</evidence>
<dbReference type="GO" id="GO:0046872">
    <property type="term" value="F:metal ion binding"/>
    <property type="evidence" value="ECO:0007669"/>
    <property type="project" value="UniProtKB-KW"/>
</dbReference>
<accession>A0A319DAC8</accession>
<reference evidence="9 10" key="1">
    <citation type="submission" date="2018-02" db="EMBL/GenBank/DDBJ databases">
        <title>The genomes of Aspergillus section Nigri reveals drivers in fungal speciation.</title>
        <authorList>
            <consortium name="DOE Joint Genome Institute"/>
            <person name="Vesth T.C."/>
            <person name="Nybo J."/>
            <person name="Theobald S."/>
            <person name="Brandl J."/>
            <person name="Frisvad J.C."/>
            <person name="Nielsen K.F."/>
            <person name="Lyhne E.K."/>
            <person name="Kogle M.E."/>
            <person name="Kuo A."/>
            <person name="Riley R."/>
            <person name="Clum A."/>
            <person name="Nolan M."/>
            <person name="Lipzen A."/>
            <person name="Salamov A."/>
            <person name="Henrissat B."/>
            <person name="Wiebenga A."/>
            <person name="De vries R.P."/>
            <person name="Grigoriev I.V."/>
            <person name="Mortensen U.H."/>
            <person name="Andersen M.R."/>
            <person name="Baker S.E."/>
        </authorList>
    </citation>
    <scope>NUCLEOTIDE SEQUENCE [LARGE SCALE GENOMIC DNA]</scope>
    <source>
        <strain evidence="9 10">CBS 707.79</strain>
    </source>
</reference>
<keyword evidence="5 8" id="KW-0472">Membrane</keyword>
<dbReference type="STRING" id="1448320.A0A319DAC8"/>
<dbReference type="GO" id="GO:0006882">
    <property type="term" value="P:intracellular zinc ion homeostasis"/>
    <property type="evidence" value="ECO:0007669"/>
    <property type="project" value="TreeGrafter"/>
</dbReference>
<feature type="transmembrane region" description="Helical" evidence="8">
    <location>
        <begin position="85"/>
        <end position="104"/>
    </location>
</feature>
<comment type="similarity">
    <text evidence="2">Belongs to the ADIPOR family.</text>
</comment>
<dbReference type="GO" id="GO:0016020">
    <property type="term" value="C:membrane"/>
    <property type="evidence" value="ECO:0007669"/>
    <property type="project" value="UniProtKB-SubCell"/>
</dbReference>
<evidence type="ECO:0000256" key="8">
    <source>
        <dbReference type="SAM" id="Phobius"/>
    </source>
</evidence>
<keyword evidence="6" id="KW-0479">Metal-binding</keyword>
<dbReference type="Pfam" id="PF03006">
    <property type="entry name" value="HlyIII"/>
    <property type="match status" value="1"/>
</dbReference>
<evidence type="ECO:0000256" key="1">
    <source>
        <dbReference type="ARBA" id="ARBA00004141"/>
    </source>
</evidence>
<dbReference type="VEuPathDB" id="FungiDB:BO71DRAFT_423974"/>
<feature type="binding site" evidence="6">
    <location>
        <position position="141"/>
    </location>
    <ligand>
        <name>Zn(2+)</name>
        <dbReference type="ChEBI" id="CHEBI:29105"/>
    </ligand>
</feature>
<dbReference type="PANTHER" id="PTHR20855">
    <property type="entry name" value="ADIPOR/PROGESTIN RECEPTOR-RELATED"/>
    <property type="match status" value="1"/>
</dbReference>
<keyword evidence="10" id="KW-1185">Reference proteome</keyword>
<evidence type="ECO:0000256" key="2">
    <source>
        <dbReference type="ARBA" id="ARBA00007018"/>
    </source>
</evidence>
<evidence type="ECO:0000256" key="3">
    <source>
        <dbReference type="ARBA" id="ARBA00022692"/>
    </source>
</evidence>
<feature type="transmembrane region" description="Helical" evidence="8">
    <location>
        <begin position="124"/>
        <end position="143"/>
    </location>
</feature>
<keyword evidence="4 8" id="KW-1133">Transmembrane helix</keyword>
<gene>
    <name evidence="9" type="ORF">BO71DRAFT_423974</name>
</gene>
<dbReference type="PANTHER" id="PTHR20855:SF52">
    <property type="entry name" value="ADIPONECTIN RECEPTOR PROTEIN"/>
    <property type="match status" value="1"/>
</dbReference>
<proteinExistence type="inferred from homology"/>
<feature type="region of interest" description="Disordered" evidence="7">
    <location>
        <begin position="1"/>
        <end position="39"/>
    </location>
</feature>
<dbReference type="InterPro" id="IPR004254">
    <property type="entry name" value="AdipoR/HlyIII-related"/>
</dbReference>
<feature type="compositionally biased region" description="Basic and acidic residues" evidence="7">
    <location>
        <begin position="1"/>
        <end position="27"/>
    </location>
</feature>